<accession>A0AA95NFD4</accession>
<evidence type="ECO:0000256" key="1">
    <source>
        <dbReference type="SAM" id="SignalP"/>
    </source>
</evidence>
<dbReference type="Proteomes" id="UP001177769">
    <property type="component" value="Chromosome"/>
</dbReference>
<evidence type="ECO:0000313" key="2">
    <source>
        <dbReference type="EMBL" id="WIT11279.1"/>
    </source>
</evidence>
<keyword evidence="1" id="KW-0732">Signal</keyword>
<dbReference type="EMBL" id="CP116346">
    <property type="protein sequence ID" value="WIT11279.1"/>
    <property type="molecule type" value="Genomic_DNA"/>
</dbReference>
<proteinExistence type="predicted"/>
<organism evidence="2 3">
    <name type="scientific">Paucibacter sediminis</name>
    <dbReference type="NCBI Taxonomy" id="3019553"/>
    <lineage>
        <taxon>Bacteria</taxon>
        <taxon>Pseudomonadati</taxon>
        <taxon>Pseudomonadota</taxon>
        <taxon>Betaproteobacteria</taxon>
        <taxon>Burkholderiales</taxon>
        <taxon>Sphaerotilaceae</taxon>
        <taxon>Roseateles</taxon>
    </lineage>
</organism>
<dbReference type="RefSeq" id="WP_285232360.1">
    <property type="nucleotide sequence ID" value="NZ_CP116346.1"/>
</dbReference>
<dbReference type="KEGG" id="pais:PFX98_20635"/>
<feature type="chain" id="PRO_5041693121" evidence="1">
    <location>
        <begin position="24"/>
        <end position="117"/>
    </location>
</feature>
<protein>
    <submittedName>
        <fullName evidence="2">Uncharacterized protein</fullName>
    </submittedName>
</protein>
<gene>
    <name evidence="2" type="ORF">PFX98_20635</name>
</gene>
<reference evidence="2" key="1">
    <citation type="submission" date="2023-01" db="EMBL/GenBank/DDBJ databases">
        <title>Whole genome sequence of Paucibacter sp. S2-9 isolated from pond sediment.</title>
        <authorList>
            <person name="Jung J.Y."/>
        </authorList>
    </citation>
    <scope>NUCLEOTIDE SEQUENCE</scope>
    <source>
        <strain evidence="2">S2-9</strain>
    </source>
</reference>
<sequence length="117" mass="11984">MFRCIVIFVHALLLLCAALPAAAQVPGDAAQPELMVACADLANEADAADTGDTGIEPETGDDALEAPELFAQWQPSRLASMPAACPAGLSMAPAPAPYLKGPQRPPKAQALALTFSA</sequence>
<name>A0AA95NFD4_9BURK</name>
<dbReference type="AlphaFoldDB" id="A0AA95NFD4"/>
<evidence type="ECO:0000313" key="3">
    <source>
        <dbReference type="Proteomes" id="UP001177769"/>
    </source>
</evidence>
<keyword evidence="3" id="KW-1185">Reference proteome</keyword>
<feature type="signal peptide" evidence="1">
    <location>
        <begin position="1"/>
        <end position="23"/>
    </location>
</feature>